<dbReference type="GO" id="GO:0043386">
    <property type="term" value="P:mycotoxin biosynthetic process"/>
    <property type="evidence" value="ECO:0007669"/>
    <property type="project" value="InterPro"/>
</dbReference>
<keyword evidence="2" id="KW-0560">Oxidoreductase</keyword>
<evidence type="ECO:0000313" key="7">
    <source>
        <dbReference type="Proteomes" id="UP000572817"/>
    </source>
</evidence>
<evidence type="ECO:0000256" key="4">
    <source>
        <dbReference type="SAM" id="MobiDB-lite"/>
    </source>
</evidence>
<dbReference type="AlphaFoldDB" id="A0A8H4IN03"/>
<sequence length="226" mass="25582">MAFSKREKYDPVPEEESSEVETPIRRSPQTWNLNPYFALLCFVLTVPFVGMLGFFAGRYGAQVNPTDGVDGYLAPVGTVRRTLVYDSTFSKPPSNETEEAWMALFPQGRGFVQHPTMAPDISALAVFHSLHCLHAIHGGYYKALNSHPSEHAGHEGHGDHDDPHHMRHCFDYLRQSLMCTADTNIEPMNMELKGVTGWGYERQCRDYDAVVRWASEWRMGDNTDIS</sequence>
<dbReference type="GO" id="GO:0016491">
    <property type="term" value="F:oxidoreductase activity"/>
    <property type="evidence" value="ECO:0007669"/>
    <property type="project" value="UniProtKB-KW"/>
</dbReference>
<feature type="region of interest" description="Disordered" evidence="4">
    <location>
        <begin position="1"/>
        <end position="25"/>
    </location>
</feature>
<comment type="caution">
    <text evidence="6">The sequence shown here is derived from an EMBL/GenBank/DDBJ whole genome shotgun (WGS) entry which is preliminary data.</text>
</comment>
<dbReference type="Pfam" id="PF11807">
    <property type="entry name" value="UstYa"/>
    <property type="match status" value="1"/>
</dbReference>
<dbReference type="InterPro" id="IPR021765">
    <property type="entry name" value="UstYa-like"/>
</dbReference>
<evidence type="ECO:0000256" key="5">
    <source>
        <dbReference type="SAM" id="Phobius"/>
    </source>
</evidence>
<dbReference type="PANTHER" id="PTHR33365">
    <property type="entry name" value="YALI0B05434P"/>
    <property type="match status" value="1"/>
</dbReference>
<evidence type="ECO:0008006" key="8">
    <source>
        <dbReference type="Google" id="ProtNLM"/>
    </source>
</evidence>
<keyword evidence="5" id="KW-1133">Transmembrane helix</keyword>
<feature type="transmembrane region" description="Helical" evidence="5">
    <location>
        <begin position="36"/>
        <end position="56"/>
    </location>
</feature>
<keyword evidence="7" id="KW-1185">Reference proteome</keyword>
<protein>
    <recommendedName>
        <fullName evidence="8">Tat pathway signal sequence protein</fullName>
    </recommendedName>
</protein>
<evidence type="ECO:0000256" key="2">
    <source>
        <dbReference type="ARBA" id="ARBA00023002"/>
    </source>
</evidence>
<keyword evidence="5" id="KW-0472">Membrane</keyword>
<proteinExistence type="inferred from homology"/>
<keyword evidence="5" id="KW-0812">Transmembrane</keyword>
<dbReference type="Proteomes" id="UP000572817">
    <property type="component" value="Unassembled WGS sequence"/>
</dbReference>
<evidence type="ECO:0000313" key="6">
    <source>
        <dbReference type="EMBL" id="KAF4304172.1"/>
    </source>
</evidence>
<dbReference type="EMBL" id="WWBZ02000051">
    <property type="protein sequence ID" value="KAF4304172.1"/>
    <property type="molecule type" value="Genomic_DNA"/>
</dbReference>
<evidence type="ECO:0000256" key="3">
    <source>
        <dbReference type="ARBA" id="ARBA00035112"/>
    </source>
</evidence>
<comment type="similarity">
    <text evidence="3">Belongs to the ustYa family.</text>
</comment>
<accession>A0A8H4IN03</accession>
<feature type="compositionally biased region" description="Basic and acidic residues" evidence="4">
    <location>
        <begin position="1"/>
        <end position="11"/>
    </location>
</feature>
<gene>
    <name evidence="6" type="ORF">GTA08_BOTSDO08547</name>
</gene>
<comment type="pathway">
    <text evidence="1">Mycotoxin biosynthesis.</text>
</comment>
<dbReference type="PANTHER" id="PTHR33365:SF11">
    <property type="entry name" value="TAT PATHWAY SIGNAL SEQUENCE"/>
    <property type="match status" value="1"/>
</dbReference>
<reference evidence="6" key="1">
    <citation type="submission" date="2020-04" db="EMBL/GenBank/DDBJ databases">
        <title>Genome Assembly and Annotation of Botryosphaeria dothidea sdau 11-99, a Latent Pathogen of Apple Fruit Ring Rot in China.</title>
        <authorList>
            <person name="Yu C."/>
            <person name="Diao Y."/>
            <person name="Lu Q."/>
            <person name="Zhao J."/>
            <person name="Cui S."/>
            <person name="Peng C."/>
            <person name="He B."/>
            <person name="Liu H."/>
        </authorList>
    </citation>
    <scope>NUCLEOTIDE SEQUENCE [LARGE SCALE GENOMIC DNA]</scope>
    <source>
        <strain evidence="6">Sdau11-99</strain>
    </source>
</reference>
<name>A0A8H4IN03_9PEZI</name>
<organism evidence="6 7">
    <name type="scientific">Botryosphaeria dothidea</name>
    <dbReference type="NCBI Taxonomy" id="55169"/>
    <lineage>
        <taxon>Eukaryota</taxon>
        <taxon>Fungi</taxon>
        <taxon>Dikarya</taxon>
        <taxon>Ascomycota</taxon>
        <taxon>Pezizomycotina</taxon>
        <taxon>Dothideomycetes</taxon>
        <taxon>Dothideomycetes incertae sedis</taxon>
        <taxon>Botryosphaeriales</taxon>
        <taxon>Botryosphaeriaceae</taxon>
        <taxon>Botryosphaeria</taxon>
    </lineage>
</organism>
<dbReference type="OrthoDB" id="3687641at2759"/>
<evidence type="ECO:0000256" key="1">
    <source>
        <dbReference type="ARBA" id="ARBA00004685"/>
    </source>
</evidence>